<sequence>MDKYVCWITGSEHCSQKKQLIKIKGDSEIDKILLKCYQLLCLPEPTWLYSIVFRELRMRSQDQFIDCVKTFHTF</sequence>
<evidence type="ECO:0000313" key="1">
    <source>
        <dbReference type="EMBL" id="JAH19895.1"/>
    </source>
</evidence>
<dbReference type="EMBL" id="GBXM01086723">
    <property type="protein sequence ID" value="JAH21854.1"/>
    <property type="molecule type" value="Transcribed_RNA"/>
</dbReference>
<reference evidence="1" key="2">
    <citation type="journal article" date="2015" name="Fish Shellfish Immunol.">
        <title>Early steps in the European eel (Anguilla anguilla)-Vibrio vulnificus interaction in the gills: Role of the RtxA13 toxin.</title>
        <authorList>
            <person name="Callol A."/>
            <person name="Pajuelo D."/>
            <person name="Ebbesson L."/>
            <person name="Teles M."/>
            <person name="MacKenzie S."/>
            <person name="Amaro C."/>
        </authorList>
    </citation>
    <scope>NUCLEOTIDE SEQUENCE</scope>
</reference>
<protein>
    <submittedName>
        <fullName evidence="1">Uncharacterized protein</fullName>
    </submittedName>
</protein>
<accession>A0A0E9QUG4</accession>
<name>A0A0E9QUG4_ANGAN</name>
<proteinExistence type="predicted"/>
<dbReference type="EMBL" id="GBXM01088682">
    <property type="protein sequence ID" value="JAH19895.1"/>
    <property type="molecule type" value="Transcribed_RNA"/>
</dbReference>
<organism evidence="1">
    <name type="scientific">Anguilla anguilla</name>
    <name type="common">European freshwater eel</name>
    <name type="synonym">Muraena anguilla</name>
    <dbReference type="NCBI Taxonomy" id="7936"/>
    <lineage>
        <taxon>Eukaryota</taxon>
        <taxon>Metazoa</taxon>
        <taxon>Chordata</taxon>
        <taxon>Craniata</taxon>
        <taxon>Vertebrata</taxon>
        <taxon>Euteleostomi</taxon>
        <taxon>Actinopterygii</taxon>
        <taxon>Neopterygii</taxon>
        <taxon>Teleostei</taxon>
        <taxon>Anguilliformes</taxon>
        <taxon>Anguillidae</taxon>
        <taxon>Anguilla</taxon>
    </lineage>
</organism>
<reference evidence="1" key="1">
    <citation type="submission" date="2014-11" db="EMBL/GenBank/DDBJ databases">
        <authorList>
            <person name="Amaro Gonzalez C."/>
        </authorList>
    </citation>
    <scope>NUCLEOTIDE SEQUENCE</scope>
</reference>
<dbReference type="AlphaFoldDB" id="A0A0E9QUG4"/>